<feature type="chain" id="PRO_5005458948" evidence="2">
    <location>
        <begin position="36"/>
        <end position="602"/>
    </location>
</feature>
<feature type="compositionally biased region" description="Gly residues" evidence="1">
    <location>
        <begin position="71"/>
        <end position="85"/>
    </location>
</feature>
<feature type="compositionally biased region" description="Low complexity" evidence="1">
    <location>
        <begin position="60"/>
        <end position="70"/>
    </location>
</feature>
<feature type="signal peptide" evidence="2">
    <location>
        <begin position="1"/>
        <end position="35"/>
    </location>
</feature>
<dbReference type="STRING" id="52.CMC5_002910"/>
<feature type="region of interest" description="Disordered" evidence="1">
    <location>
        <begin position="39"/>
        <end position="85"/>
    </location>
</feature>
<dbReference type="InterPro" id="IPR021655">
    <property type="entry name" value="Put_metal-bd"/>
</dbReference>
<evidence type="ECO:0000256" key="2">
    <source>
        <dbReference type="SAM" id="SignalP"/>
    </source>
</evidence>
<dbReference type="AlphaFoldDB" id="A0A0K1E671"/>
<name>A0A0K1E671_CHOCO</name>
<sequence>MNRGRHVITRQGHPRPLAVVAITCFLSGASLMACAESDTVTTPTSTGTGTGTGTGGAGGDATSTTTTSSATGGGGGQGGFGGLGGAGGEGGATGIGGAGGGCTPMPEICDGIDNDCDGDVDEGTDGLPCATGLPGVCATGVTVCDGANGTQCEVVTSPGQLPELCNGLDDNCNGQTDEGNPGGGASCQAAALGECAHGTQQCVNGQVQCVASSPQPETCDGLDNNCDGNVDEGNPGGGTQCQTGLMGLCASGVTSCSGVNGVICAPVVAPGQLPEACNGLDDDCDGMIDEGIPQVGQTCTRPGYLGICQFGTYVCPSSAPFQLTCSGPLPGTIQESCNGLDDDCNGTIDDPVLLNNNPCQSGAPGVCAAGRTLCSGGALTCNPVVTPGSQAEICDNLDNDCNGQVDEMNPTNACASQHPGAANVQAWACNTGTCQITTCNGGYANINGAAGDGCECVTDSWATSCGVAGSLSVPSGGTVTMTGKVETAAGSDWVTFNFSVPGVGQPYRPKVQLTDSGGGQYRMDVMVNCAGTAAGCSTFGGANNENGINVSTWEQNYNLYSAGPNCCNDSTPRASTVRVRVYRANGSQPTCTNYTVTATNTN</sequence>
<evidence type="ECO:0000313" key="4">
    <source>
        <dbReference type="Proteomes" id="UP000067626"/>
    </source>
</evidence>
<gene>
    <name evidence="3" type="ORF">CMC5_002910</name>
</gene>
<dbReference type="Proteomes" id="UP000067626">
    <property type="component" value="Chromosome"/>
</dbReference>
<feature type="compositionally biased region" description="Gly residues" evidence="1">
    <location>
        <begin position="48"/>
        <end position="59"/>
    </location>
</feature>
<reference evidence="3 4" key="1">
    <citation type="submission" date="2015-07" db="EMBL/GenBank/DDBJ databases">
        <title>Genome analysis of myxobacterium Chondromyces crocatus Cm c5 reveals a high potential for natural compound synthesis and the genetic basis for the loss of fruiting body formation.</title>
        <authorList>
            <person name="Zaburannyi N."/>
            <person name="Bunk B."/>
            <person name="Maier J."/>
            <person name="Overmann J."/>
            <person name="Mueller R."/>
        </authorList>
    </citation>
    <scope>NUCLEOTIDE SEQUENCE [LARGE SCALE GENOMIC DNA]</scope>
    <source>
        <strain evidence="3 4">Cm c5</strain>
    </source>
</reference>
<evidence type="ECO:0000256" key="1">
    <source>
        <dbReference type="SAM" id="MobiDB-lite"/>
    </source>
</evidence>
<accession>A0A0K1E671</accession>
<dbReference type="Pfam" id="PF11617">
    <property type="entry name" value="Cu-binding_MopE"/>
    <property type="match status" value="6"/>
</dbReference>
<keyword evidence="2" id="KW-0732">Signal</keyword>
<dbReference type="EMBL" id="CP012159">
    <property type="protein sequence ID" value="AKT36177.1"/>
    <property type="molecule type" value="Genomic_DNA"/>
</dbReference>
<evidence type="ECO:0000313" key="3">
    <source>
        <dbReference type="EMBL" id="AKT36177.1"/>
    </source>
</evidence>
<organism evidence="3 4">
    <name type="scientific">Chondromyces crocatus</name>
    <dbReference type="NCBI Taxonomy" id="52"/>
    <lineage>
        <taxon>Bacteria</taxon>
        <taxon>Pseudomonadati</taxon>
        <taxon>Myxococcota</taxon>
        <taxon>Polyangia</taxon>
        <taxon>Polyangiales</taxon>
        <taxon>Polyangiaceae</taxon>
        <taxon>Chondromyces</taxon>
    </lineage>
</organism>
<dbReference type="PATRIC" id="fig|52.7.peg.314"/>
<keyword evidence="4" id="KW-1185">Reference proteome</keyword>
<protein>
    <submittedName>
        <fullName evidence="3">Uncharacterized protein</fullName>
    </submittedName>
</protein>
<dbReference type="OrthoDB" id="68195at2"/>
<dbReference type="PROSITE" id="PS51257">
    <property type="entry name" value="PROKAR_LIPOPROTEIN"/>
    <property type="match status" value="1"/>
</dbReference>
<proteinExistence type="predicted"/>
<dbReference type="KEGG" id="ccro:CMC5_002910"/>